<keyword evidence="2" id="KW-0732">Signal</keyword>
<organism evidence="3 4">
    <name type="scientific">Azohydromonas caseinilytica</name>
    <dbReference type="NCBI Taxonomy" id="2728836"/>
    <lineage>
        <taxon>Bacteria</taxon>
        <taxon>Pseudomonadati</taxon>
        <taxon>Pseudomonadota</taxon>
        <taxon>Betaproteobacteria</taxon>
        <taxon>Burkholderiales</taxon>
        <taxon>Sphaerotilaceae</taxon>
        <taxon>Azohydromonas</taxon>
    </lineage>
</organism>
<feature type="signal peptide" evidence="2">
    <location>
        <begin position="1"/>
        <end position="32"/>
    </location>
</feature>
<evidence type="ECO:0000256" key="1">
    <source>
        <dbReference type="SAM" id="MobiDB-lite"/>
    </source>
</evidence>
<keyword evidence="4" id="KW-1185">Reference proteome</keyword>
<gene>
    <name evidence="3" type="ORF">HHL10_13400</name>
</gene>
<dbReference type="Proteomes" id="UP000574067">
    <property type="component" value="Unassembled WGS sequence"/>
</dbReference>
<evidence type="ECO:0000256" key="2">
    <source>
        <dbReference type="SAM" id="SignalP"/>
    </source>
</evidence>
<evidence type="ECO:0000313" key="3">
    <source>
        <dbReference type="EMBL" id="NML15970.1"/>
    </source>
</evidence>
<accession>A0A848FCS7</accession>
<feature type="region of interest" description="Disordered" evidence="1">
    <location>
        <begin position="66"/>
        <end position="94"/>
    </location>
</feature>
<evidence type="ECO:0000313" key="4">
    <source>
        <dbReference type="Proteomes" id="UP000574067"/>
    </source>
</evidence>
<name>A0A848FCS7_9BURK</name>
<sequence length="94" mass="9355">MEKRREVGSTSKGLRAGALALCGLMVAFGAAAANRPCSGAKGGVARCDGARFVCNDGSYSASKKVCSANAGSGATPYAGDGGGSSPRRRGGRRR</sequence>
<dbReference type="RefSeq" id="WP_169160876.1">
    <property type="nucleotide sequence ID" value="NZ_JABBFW010000008.1"/>
</dbReference>
<dbReference type="EMBL" id="JABBFW010000008">
    <property type="protein sequence ID" value="NML15970.1"/>
    <property type="molecule type" value="Genomic_DNA"/>
</dbReference>
<reference evidence="3 4" key="1">
    <citation type="submission" date="2020-04" db="EMBL/GenBank/DDBJ databases">
        <title>Azohydromonas sp. isolated from soil.</title>
        <authorList>
            <person name="Dahal R.H."/>
        </authorList>
    </citation>
    <scope>NUCLEOTIDE SEQUENCE [LARGE SCALE GENOMIC DNA]</scope>
    <source>
        <strain evidence="3 4">G-1-1-14</strain>
    </source>
</reference>
<dbReference type="AlphaFoldDB" id="A0A848FCS7"/>
<proteinExistence type="predicted"/>
<feature type="chain" id="PRO_5032922360" evidence="2">
    <location>
        <begin position="33"/>
        <end position="94"/>
    </location>
</feature>
<protein>
    <submittedName>
        <fullName evidence="3">Uncharacterized protein</fullName>
    </submittedName>
</protein>
<comment type="caution">
    <text evidence="3">The sequence shown here is derived from an EMBL/GenBank/DDBJ whole genome shotgun (WGS) entry which is preliminary data.</text>
</comment>